<proteinExistence type="predicted"/>
<dbReference type="GO" id="GO:0004622">
    <property type="term" value="F:phosphatidylcholine lysophospholipase activity"/>
    <property type="evidence" value="ECO:0007669"/>
    <property type="project" value="TreeGrafter"/>
</dbReference>
<dbReference type="Pfam" id="PF00657">
    <property type="entry name" value="Lipase_GDSL"/>
    <property type="match status" value="1"/>
</dbReference>
<protein>
    <submittedName>
        <fullName evidence="2">Uncharacterized protein</fullName>
    </submittedName>
</protein>
<dbReference type="PANTHER" id="PTHR30383:SF5">
    <property type="entry name" value="SGNH HYDROLASE-TYPE ESTERASE DOMAIN-CONTAINING PROTEIN"/>
    <property type="match status" value="1"/>
</dbReference>
<accession>A0A3D3R4R6</accession>
<dbReference type="SUPFAM" id="SSF52266">
    <property type="entry name" value="SGNH hydrolase"/>
    <property type="match status" value="1"/>
</dbReference>
<evidence type="ECO:0000313" key="3">
    <source>
        <dbReference type="Proteomes" id="UP000263642"/>
    </source>
</evidence>
<name>A0A3D3R4R6_9PLAN</name>
<dbReference type="EMBL" id="DQAY01000069">
    <property type="protein sequence ID" value="HCO23805.1"/>
    <property type="molecule type" value="Genomic_DNA"/>
</dbReference>
<dbReference type="InterPro" id="IPR001087">
    <property type="entry name" value="GDSL"/>
</dbReference>
<reference evidence="2 3" key="1">
    <citation type="journal article" date="2018" name="Nat. Biotechnol.">
        <title>A standardized bacterial taxonomy based on genome phylogeny substantially revises the tree of life.</title>
        <authorList>
            <person name="Parks D.H."/>
            <person name="Chuvochina M."/>
            <person name="Waite D.W."/>
            <person name="Rinke C."/>
            <person name="Skarshewski A."/>
            <person name="Chaumeil P.A."/>
            <person name="Hugenholtz P."/>
        </authorList>
    </citation>
    <scope>NUCLEOTIDE SEQUENCE [LARGE SCALE GENOMIC DNA]</scope>
    <source>
        <strain evidence="2">UBA9375</strain>
    </source>
</reference>
<dbReference type="PANTHER" id="PTHR30383">
    <property type="entry name" value="THIOESTERASE 1/PROTEASE 1/LYSOPHOSPHOLIPASE L1"/>
    <property type="match status" value="1"/>
</dbReference>
<keyword evidence="1" id="KW-0732">Signal</keyword>
<sequence length="404" mass="45633">MNTRFTLSLLLTLVLFTPLYPTPAGEEKATAEPETKTEAKDPLRLVLPPIIYAVPGIETSVYFDNVSLSINPANYVFDVHCNRGHLQQERWTYTPDEKEIGDYKFTLNVIDQNNEIIASQDSRLRVVPTAAGKNKPVSILMIGDSLTHNSIYPRHVRQLSQNFQGPNLKLIGSHNPKDEEGVQHEGYGGWTAVRFATHFKENARQGYYRERGSPFLYAGEDGKPELDFPRYCKEFNDGKAPDLVTIFLGPNDVYSATDETIGERTKTMVKHLDILVKMIHDFSPKTKIGLMLPVPPAASQDAFGTTNGRGQTRWQYKRNQHYVVEQMSKHFGDKTDQQIFLVPTHINLDCAHNYPAVKVPRNAQTTEETVRQNNAVHPAASGYQQIGNSLFCWIKEVSKQENAK</sequence>
<evidence type="ECO:0000313" key="2">
    <source>
        <dbReference type="EMBL" id="HCO23805.1"/>
    </source>
</evidence>
<feature type="signal peptide" evidence="1">
    <location>
        <begin position="1"/>
        <end position="24"/>
    </location>
</feature>
<dbReference type="InterPro" id="IPR051532">
    <property type="entry name" value="Ester_Hydrolysis_Enzymes"/>
</dbReference>
<dbReference type="Proteomes" id="UP000263642">
    <property type="component" value="Unassembled WGS sequence"/>
</dbReference>
<dbReference type="Gene3D" id="3.40.50.1110">
    <property type="entry name" value="SGNH hydrolase"/>
    <property type="match status" value="1"/>
</dbReference>
<gene>
    <name evidence="2" type="ORF">DIT97_12405</name>
</gene>
<feature type="chain" id="PRO_5017579539" evidence="1">
    <location>
        <begin position="25"/>
        <end position="404"/>
    </location>
</feature>
<dbReference type="InterPro" id="IPR036514">
    <property type="entry name" value="SGNH_hydro_sf"/>
</dbReference>
<dbReference type="CDD" id="cd00229">
    <property type="entry name" value="SGNH_hydrolase"/>
    <property type="match status" value="1"/>
</dbReference>
<organism evidence="2 3">
    <name type="scientific">Gimesia maris</name>
    <dbReference type="NCBI Taxonomy" id="122"/>
    <lineage>
        <taxon>Bacteria</taxon>
        <taxon>Pseudomonadati</taxon>
        <taxon>Planctomycetota</taxon>
        <taxon>Planctomycetia</taxon>
        <taxon>Planctomycetales</taxon>
        <taxon>Planctomycetaceae</taxon>
        <taxon>Gimesia</taxon>
    </lineage>
</organism>
<comment type="caution">
    <text evidence="2">The sequence shown here is derived from an EMBL/GenBank/DDBJ whole genome shotgun (WGS) entry which is preliminary data.</text>
</comment>
<dbReference type="AlphaFoldDB" id="A0A3D3R4R6"/>
<evidence type="ECO:0000256" key="1">
    <source>
        <dbReference type="SAM" id="SignalP"/>
    </source>
</evidence>